<gene>
    <name evidence="2" type="ORF">HAX54_048031</name>
</gene>
<evidence type="ECO:0000313" key="2">
    <source>
        <dbReference type="EMBL" id="MCD7462224.1"/>
    </source>
</evidence>
<comment type="caution">
    <text evidence="2">The sequence shown here is derived from an EMBL/GenBank/DDBJ whole genome shotgun (WGS) entry which is preliminary data.</text>
</comment>
<evidence type="ECO:0000256" key="1">
    <source>
        <dbReference type="SAM" id="MobiDB-lite"/>
    </source>
</evidence>
<dbReference type="EMBL" id="JACEIK010000789">
    <property type="protein sequence ID" value="MCD7462224.1"/>
    <property type="molecule type" value="Genomic_DNA"/>
</dbReference>
<name>A0ABS8ST67_DATST</name>
<organism evidence="2 3">
    <name type="scientific">Datura stramonium</name>
    <name type="common">Jimsonweed</name>
    <name type="synonym">Common thornapple</name>
    <dbReference type="NCBI Taxonomy" id="4076"/>
    <lineage>
        <taxon>Eukaryota</taxon>
        <taxon>Viridiplantae</taxon>
        <taxon>Streptophyta</taxon>
        <taxon>Embryophyta</taxon>
        <taxon>Tracheophyta</taxon>
        <taxon>Spermatophyta</taxon>
        <taxon>Magnoliopsida</taxon>
        <taxon>eudicotyledons</taxon>
        <taxon>Gunneridae</taxon>
        <taxon>Pentapetalae</taxon>
        <taxon>asterids</taxon>
        <taxon>lamiids</taxon>
        <taxon>Solanales</taxon>
        <taxon>Solanaceae</taxon>
        <taxon>Solanoideae</taxon>
        <taxon>Datureae</taxon>
        <taxon>Datura</taxon>
    </lineage>
</organism>
<sequence>MLRIDNDSGFINSDMKDDPINGGLDEVNDIPVYGNDQKANLLDVQIIANINLHGGHDVHPDVALKKSGRATSPARWF</sequence>
<reference evidence="2 3" key="1">
    <citation type="journal article" date="2021" name="BMC Genomics">
        <title>Datura genome reveals duplications of psychoactive alkaloid biosynthetic genes and high mutation rate following tissue culture.</title>
        <authorList>
            <person name="Rajewski A."/>
            <person name="Carter-House D."/>
            <person name="Stajich J."/>
            <person name="Litt A."/>
        </authorList>
    </citation>
    <scope>NUCLEOTIDE SEQUENCE [LARGE SCALE GENOMIC DNA]</scope>
    <source>
        <strain evidence="2">AR-01</strain>
    </source>
</reference>
<protein>
    <submittedName>
        <fullName evidence="2">Uncharacterized protein</fullName>
    </submittedName>
</protein>
<dbReference type="Proteomes" id="UP000823775">
    <property type="component" value="Unassembled WGS sequence"/>
</dbReference>
<evidence type="ECO:0000313" key="3">
    <source>
        <dbReference type="Proteomes" id="UP000823775"/>
    </source>
</evidence>
<keyword evidence="3" id="KW-1185">Reference proteome</keyword>
<feature type="region of interest" description="Disordered" evidence="1">
    <location>
        <begin position="1"/>
        <end position="22"/>
    </location>
</feature>
<accession>A0ABS8ST67</accession>
<proteinExistence type="predicted"/>